<keyword evidence="4" id="KW-0862">Zinc</keyword>
<comment type="caution">
    <text evidence="8">The sequence shown here is derived from an EMBL/GenBank/DDBJ whole genome shotgun (WGS) entry which is preliminary data.</text>
</comment>
<dbReference type="Pfam" id="PF02633">
    <property type="entry name" value="Creatininase"/>
    <property type="match status" value="1"/>
</dbReference>
<feature type="compositionally biased region" description="Basic and acidic residues" evidence="6">
    <location>
        <begin position="166"/>
        <end position="189"/>
    </location>
</feature>
<feature type="signal peptide" evidence="7">
    <location>
        <begin position="1"/>
        <end position="20"/>
    </location>
</feature>
<dbReference type="RefSeq" id="WP_265791573.1">
    <property type="nucleotide sequence ID" value="NZ_BAABRS010000005.1"/>
</dbReference>
<evidence type="ECO:0000313" key="8">
    <source>
        <dbReference type="EMBL" id="MCW9714346.1"/>
    </source>
</evidence>
<evidence type="ECO:0000256" key="1">
    <source>
        <dbReference type="ARBA" id="ARBA00001947"/>
    </source>
</evidence>
<sequence length="289" mass="32653">MKNVILLVIMCVALPALLPAQELTPKWEELTASDWDEAVAESDSTCILPLGILEKHGLQAPMGSDLIVARSLALEAAKKEYAVVFPEFYFGQIYEAKHLGGTFSLPSELVWDILKETVEEIARNGFKKIVLVNGHGGNNYLLPYFVQSQLEEEKDYVTYLYSTEPDSEHTEKVNQLRKSDPSEDMHGGEGETSLLLHLRPDLVKLEEAPKESGEDQARLDLMESLYTGIWWYARFPNHYAGKAEVASAELGKVMFDYRVDSLVEALKNVKNDKTTPVVQQEYFDHVREK</sequence>
<comment type="similarity">
    <text evidence="5">Belongs to the creatininase superfamily.</text>
</comment>
<evidence type="ECO:0000256" key="7">
    <source>
        <dbReference type="SAM" id="SignalP"/>
    </source>
</evidence>
<keyword evidence="2" id="KW-0479">Metal-binding</keyword>
<dbReference type="Proteomes" id="UP001207337">
    <property type="component" value="Unassembled WGS sequence"/>
</dbReference>
<comment type="cofactor">
    <cofactor evidence="1">
        <name>Zn(2+)</name>
        <dbReference type="ChEBI" id="CHEBI:29105"/>
    </cofactor>
</comment>
<evidence type="ECO:0000256" key="6">
    <source>
        <dbReference type="SAM" id="MobiDB-lite"/>
    </source>
</evidence>
<gene>
    <name evidence="8" type="ORF">LQ318_15665</name>
</gene>
<proteinExistence type="inferred from homology"/>
<dbReference type="Gene3D" id="3.40.50.10310">
    <property type="entry name" value="Creatininase"/>
    <property type="match status" value="1"/>
</dbReference>
<dbReference type="PANTHER" id="PTHR35005:SF1">
    <property type="entry name" value="2-AMINO-5-FORMYLAMINO-6-RIBOSYLAMINOPYRIMIDIN-4(3H)-ONE 5'-MONOPHOSPHATE DEFORMYLASE"/>
    <property type="match status" value="1"/>
</dbReference>
<dbReference type="InterPro" id="IPR003785">
    <property type="entry name" value="Creatininase/forma_Hydrolase"/>
</dbReference>
<evidence type="ECO:0000256" key="4">
    <source>
        <dbReference type="ARBA" id="ARBA00022833"/>
    </source>
</evidence>
<dbReference type="InterPro" id="IPR024087">
    <property type="entry name" value="Creatininase-like_sf"/>
</dbReference>
<dbReference type="SUPFAM" id="SSF102215">
    <property type="entry name" value="Creatininase"/>
    <property type="match status" value="1"/>
</dbReference>
<evidence type="ECO:0000313" key="9">
    <source>
        <dbReference type="Proteomes" id="UP001207337"/>
    </source>
</evidence>
<name>A0ABT3Q2S5_9BACT</name>
<evidence type="ECO:0000256" key="2">
    <source>
        <dbReference type="ARBA" id="ARBA00022723"/>
    </source>
</evidence>
<keyword evidence="3" id="KW-0378">Hydrolase</keyword>
<evidence type="ECO:0000256" key="5">
    <source>
        <dbReference type="ARBA" id="ARBA00024029"/>
    </source>
</evidence>
<keyword evidence="9" id="KW-1185">Reference proteome</keyword>
<accession>A0ABT3Q2S5</accession>
<organism evidence="8 9">
    <name type="scientific">Fodinibius salicampi</name>
    <dbReference type="NCBI Taxonomy" id="1920655"/>
    <lineage>
        <taxon>Bacteria</taxon>
        <taxon>Pseudomonadati</taxon>
        <taxon>Balneolota</taxon>
        <taxon>Balneolia</taxon>
        <taxon>Balneolales</taxon>
        <taxon>Balneolaceae</taxon>
        <taxon>Fodinibius</taxon>
    </lineage>
</organism>
<keyword evidence="7" id="KW-0732">Signal</keyword>
<feature type="region of interest" description="Disordered" evidence="6">
    <location>
        <begin position="164"/>
        <end position="190"/>
    </location>
</feature>
<evidence type="ECO:0000256" key="3">
    <source>
        <dbReference type="ARBA" id="ARBA00022801"/>
    </source>
</evidence>
<protein>
    <submittedName>
        <fullName evidence="8">Creatininase family protein</fullName>
    </submittedName>
</protein>
<reference evidence="8 9" key="1">
    <citation type="submission" date="2021-11" db="EMBL/GenBank/DDBJ databases">
        <title>Aliifidinibius sp. nov., a new bacterium isolated from saline soil.</title>
        <authorList>
            <person name="Galisteo C."/>
            <person name="De La Haba R."/>
            <person name="Sanchez-Porro C."/>
            <person name="Ventosa A."/>
        </authorList>
    </citation>
    <scope>NUCLEOTIDE SEQUENCE [LARGE SCALE GENOMIC DNA]</scope>
    <source>
        <strain evidence="8 9">KACC 190600</strain>
    </source>
</reference>
<feature type="chain" id="PRO_5046035745" evidence="7">
    <location>
        <begin position="21"/>
        <end position="289"/>
    </location>
</feature>
<dbReference type="EMBL" id="JAJNDC010000005">
    <property type="protein sequence ID" value="MCW9714346.1"/>
    <property type="molecule type" value="Genomic_DNA"/>
</dbReference>
<dbReference type="PANTHER" id="PTHR35005">
    <property type="entry name" value="3-DEHYDRO-SCYLLO-INOSOSE HYDROLASE"/>
    <property type="match status" value="1"/>
</dbReference>